<organism evidence="3 4">
    <name type="scientific">Azonexus hydrophilus</name>
    <dbReference type="NCBI Taxonomy" id="418702"/>
    <lineage>
        <taxon>Bacteria</taxon>
        <taxon>Pseudomonadati</taxon>
        <taxon>Pseudomonadota</taxon>
        <taxon>Betaproteobacteria</taxon>
        <taxon>Rhodocyclales</taxon>
        <taxon>Azonexaceae</taxon>
        <taxon>Azonexus</taxon>
    </lineage>
</organism>
<keyword evidence="3" id="KW-0614">Plasmid</keyword>
<gene>
    <name evidence="3" type="ORF">AADV58_17615</name>
</gene>
<evidence type="ECO:0000259" key="2">
    <source>
        <dbReference type="Pfam" id="PF11740"/>
    </source>
</evidence>
<feature type="domain" description="KfrA N-terminal DNA-binding" evidence="2">
    <location>
        <begin position="9"/>
        <end position="127"/>
    </location>
</feature>
<dbReference type="InterPro" id="IPR021104">
    <property type="entry name" value="KfrA_DNA-bd_N"/>
</dbReference>
<dbReference type="Pfam" id="PF11740">
    <property type="entry name" value="KfrA_N"/>
    <property type="match status" value="1"/>
</dbReference>
<protein>
    <submittedName>
        <fullName evidence="3">DNA-binding protein</fullName>
    </submittedName>
</protein>
<evidence type="ECO:0000313" key="3">
    <source>
        <dbReference type="EMBL" id="WZJ23227.1"/>
    </source>
</evidence>
<sequence length="320" mass="35666">MARPSSVNYESVSQAIIDEMAEGGRITFDNIYGRLGRRGSASVVQEMMSRFVMETGQSLKDARQAGDTLNPSVVRALLTAAEGIMAASVEHAENRVLTEKSVFERQAAELEDAKSALIAENKLLAAEVQELQNLVALREAEKQGMENRHNDLLSRTAQLEQEVATLSDTYQNLREDHVVAVQSIANLQTAHAGELARIHADHEENVASIRQTLIAERNRDAEIAAGERKHLMMQTDQIRQSMSQDIARLSSDAELYKTKYTSVFEQLQQKSLRLSVEETRSTALATELAELREDYRTLLNSMLKKENQEDDNTPPPAQTA</sequence>
<dbReference type="RefSeq" id="WP_341744566.1">
    <property type="nucleotide sequence ID" value="NZ_CP151407.1"/>
</dbReference>
<dbReference type="Proteomes" id="UP001479520">
    <property type="component" value="Plasmid unnamed1"/>
</dbReference>
<reference evidence="3 4" key="1">
    <citation type="submission" date="2024-04" db="EMBL/GenBank/DDBJ databases">
        <title>Dissimilatory iodate-reducing microorganisms contribute to the enrichment of iodine in groundwater.</title>
        <authorList>
            <person name="Jiang Z."/>
        </authorList>
    </citation>
    <scope>NUCLEOTIDE SEQUENCE [LARGE SCALE GENOMIC DNA]</scope>
    <source>
        <strain evidence="3 4">NCP973</strain>
        <plasmid evidence="3 4">unnamed1</plasmid>
    </source>
</reference>
<dbReference type="EMBL" id="CP151407">
    <property type="protein sequence ID" value="WZJ23227.1"/>
    <property type="molecule type" value="Genomic_DNA"/>
</dbReference>
<accession>A0ABZ2XMQ5</accession>
<keyword evidence="1" id="KW-0175">Coiled coil</keyword>
<evidence type="ECO:0000256" key="1">
    <source>
        <dbReference type="SAM" id="Coils"/>
    </source>
</evidence>
<geneLocation type="plasmid" evidence="3 4">
    <name>unnamed1</name>
</geneLocation>
<dbReference type="GO" id="GO:0003677">
    <property type="term" value="F:DNA binding"/>
    <property type="evidence" value="ECO:0007669"/>
    <property type="project" value="UniProtKB-KW"/>
</dbReference>
<keyword evidence="3" id="KW-0238">DNA-binding</keyword>
<proteinExistence type="predicted"/>
<feature type="coiled-coil region" evidence="1">
    <location>
        <begin position="100"/>
        <end position="176"/>
    </location>
</feature>
<name>A0ABZ2XMQ5_9RHOO</name>
<keyword evidence="4" id="KW-1185">Reference proteome</keyword>
<evidence type="ECO:0000313" key="4">
    <source>
        <dbReference type="Proteomes" id="UP001479520"/>
    </source>
</evidence>